<organism evidence="1 2">
    <name type="scientific">Ixodes persulcatus</name>
    <name type="common">Taiga tick</name>
    <dbReference type="NCBI Taxonomy" id="34615"/>
    <lineage>
        <taxon>Eukaryota</taxon>
        <taxon>Metazoa</taxon>
        <taxon>Ecdysozoa</taxon>
        <taxon>Arthropoda</taxon>
        <taxon>Chelicerata</taxon>
        <taxon>Arachnida</taxon>
        <taxon>Acari</taxon>
        <taxon>Parasitiformes</taxon>
        <taxon>Ixodida</taxon>
        <taxon>Ixodoidea</taxon>
        <taxon>Ixodidae</taxon>
        <taxon>Ixodinae</taxon>
        <taxon>Ixodes</taxon>
    </lineage>
</organism>
<keyword evidence="2" id="KW-1185">Reference proteome</keyword>
<protein>
    <submittedName>
        <fullName evidence="1">Uncharacterized protein</fullName>
    </submittedName>
</protein>
<dbReference type="Proteomes" id="UP000805193">
    <property type="component" value="Unassembled WGS sequence"/>
</dbReference>
<accession>A0AC60QWD9</accession>
<proteinExistence type="predicted"/>
<evidence type="ECO:0000313" key="2">
    <source>
        <dbReference type="Proteomes" id="UP000805193"/>
    </source>
</evidence>
<gene>
    <name evidence="1" type="ORF">HPB47_015672</name>
</gene>
<comment type="caution">
    <text evidence="1">The sequence shown here is derived from an EMBL/GenBank/DDBJ whole genome shotgun (WGS) entry which is preliminary data.</text>
</comment>
<dbReference type="EMBL" id="JABSTQ010004342">
    <property type="protein sequence ID" value="KAG0442528.1"/>
    <property type="molecule type" value="Genomic_DNA"/>
</dbReference>
<name>A0AC60QWD9_IXOPE</name>
<sequence>MDVSGTPCGKLTVMGDPFQRGGGGGGGGGGYILKLKQLELKRSSNIEAYTFLAVILPLPPPDFDLLKRAVGMCRAVWLSHFSVNSSAKRQNILDVRSVEALEDVRSQASSFRNTRLMVSFTLSILKYTPADSICPKFGPISWICNSMRRFPGLNFGVALYNLEDDDSSRTSCLNASTESRLPAVSNYFRKFASKPEFGTTKNVDCGDLLSNVGTDG</sequence>
<evidence type="ECO:0000313" key="1">
    <source>
        <dbReference type="EMBL" id="KAG0442528.1"/>
    </source>
</evidence>
<reference evidence="1 2" key="1">
    <citation type="journal article" date="2020" name="Cell">
        <title>Large-Scale Comparative Analyses of Tick Genomes Elucidate Their Genetic Diversity and Vector Capacities.</title>
        <authorList>
            <consortium name="Tick Genome and Microbiome Consortium (TIGMIC)"/>
            <person name="Jia N."/>
            <person name="Wang J."/>
            <person name="Shi W."/>
            <person name="Du L."/>
            <person name="Sun Y."/>
            <person name="Zhan W."/>
            <person name="Jiang J.F."/>
            <person name="Wang Q."/>
            <person name="Zhang B."/>
            <person name="Ji P."/>
            <person name="Bell-Sakyi L."/>
            <person name="Cui X.M."/>
            <person name="Yuan T.T."/>
            <person name="Jiang B.G."/>
            <person name="Yang W.F."/>
            <person name="Lam T.T."/>
            <person name="Chang Q.C."/>
            <person name="Ding S.J."/>
            <person name="Wang X.J."/>
            <person name="Zhu J.G."/>
            <person name="Ruan X.D."/>
            <person name="Zhao L."/>
            <person name="Wei J.T."/>
            <person name="Ye R.Z."/>
            <person name="Que T.C."/>
            <person name="Du C.H."/>
            <person name="Zhou Y.H."/>
            <person name="Cheng J.X."/>
            <person name="Dai P.F."/>
            <person name="Guo W.B."/>
            <person name="Han X.H."/>
            <person name="Huang E.J."/>
            <person name="Li L.F."/>
            <person name="Wei W."/>
            <person name="Gao Y.C."/>
            <person name="Liu J.Z."/>
            <person name="Shao H.Z."/>
            <person name="Wang X."/>
            <person name="Wang C.C."/>
            <person name="Yang T.C."/>
            <person name="Huo Q.B."/>
            <person name="Li W."/>
            <person name="Chen H.Y."/>
            <person name="Chen S.E."/>
            <person name="Zhou L.G."/>
            <person name="Ni X.B."/>
            <person name="Tian J.H."/>
            <person name="Sheng Y."/>
            <person name="Liu T."/>
            <person name="Pan Y.S."/>
            <person name="Xia L.Y."/>
            <person name="Li J."/>
            <person name="Zhao F."/>
            <person name="Cao W.C."/>
        </authorList>
    </citation>
    <scope>NUCLEOTIDE SEQUENCE [LARGE SCALE GENOMIC DNA]</scope>
    <source>
        <strain evidence="1">Iper-2018</strain>
    </source>
</reference>